<proteinExistence type="predicted"/>
<dbReference type="InterPro" id="IPR053982">
    <property type="entry name" value="Gp44/GpP-like_C"/>
</dbReference>
<evidence type="ECO:0000313" key="5">
    <source>
        <dbReference type="EMBL" id="PEH90061.1"/>
    </source>
</evidence>
<dbReference type="EMBL" id="PDEA01000001">
    <property type="protein sequence ID" value="PEH90061.1"/>
    <property type="molecule type" value="Genomic_DNA"/>
</dbReference>
<dbReference type="GeneID" id="80802317"/>
<organism evidence="5 6">
    <name type="scientific">Comamonas terrigena</name>
    <dbReference type="NCBI Taxonomy" id="32013"/>
    <lineage>
        <taxon>Bacteria</taxon>
        <taxon>Pseudomonadati</taxon>
        <taxon>Pseudomonadota</taxon>
        <taxon>Betaproteobacteria</taxon>
        <taxon>Burkholderiales</taxon>
        <taxon>Comamonadaceae</taxon>
        <taxon>Comamonas</taxon>
    </lineage>
</organism>
<feature type="domain" description="Baseplate hub protein gp44/GpP-like second" evidence="4">
    <location>
        <begin position="97"/>
        <end position="179"/>
    </location>
</feature>
<dbReference type="AlphaFoldDB" id="A0A2A7UY09"/>
<dbReference type="InterPro" id="IPR023399">
    <property type="entry name" value="Baseplate-like_2-layer_sand"/>
</dbReference>
<feature type="domain" description="Baseplate hub protein gp44-like N-terminal" evidence="2">
    <location>
        <begin position="9"/>
        <end position="95"/>
    </location>
</feature>
<evidence type="ECO:0000259" key="2">
    <source>
        <dbReference type="Pfam" id="PF21683"/>
    </source>
</evidence>
<gene>
    <name evidence="5" type="ORF">CRM82_16995</name>
</gene>
<dbReference type="Proteomes" id="UP000220246">
    <property type="component" value="Unassembled WGS sequence"/>
</dbReference>
<dbReference type="Gene3D" id="3.30.1920.10">
    <property type="entry name" value="Baseplate protein-like domains - 2 layer sandwich fold"/>
    <property type="match status" value="1"/>
</dbReference>
<dbReference type="PIRSF" id="PIRSF004440">
    <property type="entry name" value="GpP"/>
    <property type="match status" value="1"/>
</dbReference>
<dbReference type="InterPro" id="IPR053981">
    <property type="entry name" value="Gp44/GpP-like_2nd"/>
</dbReference>
<dbReference type="OrthoDB" id="9016931at2"/>
<dbReference type="InterPro" id="IPR049354">
    <property type="entry name" value="GpP-like_N"/>
</dbReference>
<name>A0A2A7UY09_COMTR</name>
<feature type="domain" description="Baseplate hub protein gp44/GpP-like C-terminal" evidence="3">
    <location>
        <begin position="258"/>
        <end position="342"/>
    </location>
</feature>
<evidence type="ECO:0000259" key="3">
    <source>
        <dbReference type="Pfam" id="PF21929"/>
    </source>
</evidence>
<dbReference type="Pfam" id="PF21683">
    <property type="entry name" value="GpP-like_1st"/>
    <property type="match status" value="1"/>
</dbReference>
<dbReference type="STRING" id="1219032.GCA_001515545_00757"/>
<evidence type="ECO:0000313" key="6">
    <source>
        <dbReference type="Proteomes" id="UP000220246"/>
    </source>
</evidence>
<evidence type="ECO:0000256" key="1">
    <source>
        <dbReference type="SAM" id="MobiDB-lite"/>
    </source>
</evidence>
<protein>
    <submittedName>
        <fullName evidence="5">Baseplate protein</fullName>
    </submittedName>
</protein>
<sequence length="372" mass="41314">MTATADDHKVRLRVAGMDYDGWTRVKIGAGIERQARDFDLGITWRWGQQARPIPIKQGEKAQVWIGQDLVMTGWVFATPISYDPDQITRGAAGRSLTADMVDCSAVNKPGQWRRQSVQKIVQALAQPFGLQVVSQVAETQALADHSIEPGETVFASIDRLLTISRLLSTDDPQGRIVIVEPGSAGRAVDALVVGENVLSADAGLDFSQIMSQYRVVGQKSGTDESWGQETNEVAAEVTDARATRYRPLLIQQQGQLTKQLARDRVDWERNSRMGKALATTYKVQGWRQSNGALWVPNLIVPVRDPIIGFERDMLITEVEYVLDEKGTVATLHVAPPESVQPEPNDKQRNRKLKKGGKADNFEYLLPADWDKK</sequence>
<dbReference type="InterPro" id="IPR026276">
    <property type="entry name" value="Baseplate_GpP"/>
</dbReference>
<dbReference type="RefSeq" id="WP_066533613.1">
    <property type="nucleotide sequence ID" value="NZ_PDEA01000001.1"/>
</dbReference>
<accession>A0A2A7UY09</accession>
<dbReference type="Pfam" id="PF21929">
    <property type="entry name" value="GpP_4th"/>
    <property type="match status" value="1"/>
</dbReference>
<dbReference type="Gene3D" id="2.30.300.10">
    <property type="entry name" value="Baseplate protein-like domain - beta roll fold"/>
    <property type="match status" value="1"/>
</dbReference>
<dbReference type="Gene3D" id="3.55.50.10">
    <property type="entry name" value="Baseplate protein-like domains"/>
    <property type="match status" value="1"/>
</dbReference>
<evidence type="ECO:0000259" key="4">
    <source>
        <dbReference type="Pfam" id="PF22255"/>
    </source>
</evidence>
<keyword evidence="6" id="KW-1185">Reference proteome</keyword>
<reference evidence="6" key="1">
    <citation type="submission" date="2017-09" db="EMBL/GenBank/DDBJ databases">
        <title>FDA dAtabase for Regulatory Grade micrObial Sequences (FDA-ARGOS): Supporting development and validation of Infectious Disease Dx tests.</title>
        <authorList>
            <person name="Minogue T."/>
            <person name="Wolcott M."/>
            <person name="Wasieloski L."/>
            <person name="Aguilar W."/>
            <person name="Moore D."/>
            <person name="Tallon L."/>
            <person name="Sadzewicz L."/>
            <person name="Ott S."/>
            <person name="Zhao X."/>
            <person name="Nagaraj S."/>
            <person name="Vavikolanu K."/>
            <person name="Aluvathingal J."/>
            <person name="Nadendla S."/>
            <person name="Sichtig H."/>
        </authorList>
    </citation>
    <scope>NUCLEOTIDE SEQUENCE [LARGE SCALE GENOMIC DNA]</scope>
    <source>
        <strain evidence="6">FDAARGOS_394</strain>
    </source>
</reference>
<comment type="caution">
    <text evidence="5">The sequence shown here is derived from an EMBL/GenBank/DDBJ whole genome shotgun (WGS) entry which is preliminary data.</text>
</comment>
<dbReference type="SUPFAM" id="SSF69279">
    <property type="entry name" value="Phage tail proteins"/>
    <property type="match status" value="2"/>
</dbReference>
<dbReference type="Pfam" id="PF22255">
    <property type="entry name" value="Gp44-like_2nd"/>
    <property type="match status" value="1"/>
</dbReference>
<feature type="region of interest" description="Disordered" evidence="1">
    <location>
        <begin position="334"/>
        <end position="359"/>
    </location>
</feature>